<evidence type="ECO:0000313" key="2">
    <source>
        <dbReference type="Proteomes" id="UP001174314"/>
    </source>
</evidence>
<dbReference type="Proteomes" id="UP001174314">
    <property type="component" value="Chromosome"/>
</dbReference>
<name>A0AAU0PZA1_9CORY</name>
<organism evidence="1 2">
    <name type="scientific">Corynebacterium pseudokroppenstedtii</name>
    <dbReference type="NCBI Taxonomy" id="2804917"/>
    <lineage>
        <taxon>Bacteria</taxon>
        <taxon>Bacillati</taxon>
        <taxon>Actinomycetota</taxon>
        <taxon>Actinomycetes</taxon>
        <taxon>Mycobacteriales</taxon>
        <taxon>Corynebacteriaceae</taxon>
        <taxon>Corynebacterium</taxon>
    </lineage>
</organism>
<dbReference type="KEGG" id="cpsk:Q0N40_07515"/>
<keyword evidence="2" id="KW-1185">Reference proteome</keyword>
<reference evidence="1 2" key="1">
    <citation type="submission" date="2023-10" db="EMBL/GenBank/DDBJ databases">
        <title>complete genome sequence of Corynebacterium pseudokroppenstedtii P15-C1.</title>
        <authorList>
            <person name="Bruggemann H."/>
            <person name="Poehlein A."/>
        </authorList>
    </citation>
    <scope>NUCLEOTIDE SEQUENCE [LARGE SCALE GENOMIC DNA]</scope>
    <source>
        <strain evidence="1 2">P15_C1</strain>
    </source>
</reference>
<evidence type="ECO:0000313" key="1">
    <source>
        <dbReference type="EMBL" id="WPF24390.1"/>
    </source>
</evidence>
<dbReference type="AlphaFoldDB" id="A0AAU0PZA1"/>
<dbReference type="EMBL" id="CP137757">
    <property type="protein sequence ID" value="WPF24390.1"/>
    <property type="molecule type" value="Genomic_DNA"/>
</dbReference>
<gene>
    <name evidence="1" type="ORF">Q0N40_07515</name>
</gene>
<sequence>MRKVAKLKVEADSLGINLNIDGVPEGILIEYEIVPKVAKAVLAEILDRQKAAQAP</sequence>
<dbReference type="RefSeq" id="WP_236883084.1">
    <property type="nucleotide sequence ID" value="NZ_CP137757.1"/>
</dbReference>
<accession>A0AAU0PZA1</accession>
<proteinExistence type="predicted"/>
<protein>
    <submittedName>
        <fullName evidence="1">Uncharacterized protein</fullName>
    </submittedName>
</protein>